<dbReference type="AlphaFoldDB" id="A0AAV7VLC5"/>
<evidence type="ECO:0000256" key="1">
    <source>
        <dbReference type="SAM" id="MobiDB-lite"/>
    </source>
</evidence>
<evidence type="ECO:0000313" key="2">
    <source>
        <dbReference type="EMBL" id="KAJ1202445.1"/>
    </source>
</evidence>
<protein>
    <submittedName>
        <fullName evidence="2">Uncharacterized protein</fullName>
    </submittedName>
</protein>
<proteinExistence type="predicted"/>
<dbReference type="EMBL" id="JANPWB010000003">
    <property type="protein sequence ID" value="KAJ1202445.1"/>
    <property type="molecule type" value="Genomic_DNA"/>
</dbReference>
<feature type="compositionally biased region" description="Basic and acidic residues" evidence="1">
    <location>
        <begin position="90"/>
        <end position="108"/>
    </location>
</feature>
<reference evidence="2" key="1">
    <citation type="journal article" date="2022" name="bioRxiv">
        <title>Sequencing and chromosome-scale assembly of the giantPleurodeles waltlgenome.</title>
        <authorList>
            <person name="Brown T."/>
            <person name="Elewa A."/>
            <person name="Iarovenko S."/>
            <person name="Subramanian E."/>
            <person name="Araus A.J."/>
            <person name="Petzold A."/>
            <person name="Susuki M."/>
            <person name="Suzuki K.-i.T."/>
            <person name="Hayashi T."/>
            <person name="Toyoda A."/>
            <person name="Oliveira C."/>
            <person name="Osipova E."/>
            <person name="Leigh N.D."/>
            <person name="Simon A."/>
            <person name="Yun M.H."/>
        </authorList>
    </citation>
    <scope>NUCLEOTIDE SEQUENCE</scope>
    <source>
        <strain evidence="2">20211129_DDA</strain>
        <tissue evidence="2">Liver</tissue>
    </source>
</reference>
<evidence type="ECO:0000313" key="3">
    <source>
        <dbReference type="Proteomes" id="UP001066276"/>
    </source>
</evidence>
<accession>A0AAV7VLC5</accession>
<dbReference type="Proteomes" id="UP001066276">
    <property type="component" value="Chromosome 2_1"/>
</dbReference>
<feature type="region of interest" description="Disordered" evidence="1">
    <location>
        <begin position="1"/>
        <end position="108"/>
    </location>
</feature>
<organism evidence="2 3">
    <name type="scientific">Pleurodeles waltl</name>
    <name type="common">Iberian ribbed newt</name>
    <dbReference type="NCBI Taxonomy" id="8319"/>
    <lineage>
        <taxon>Eukaryota</taxon>
        <taxon>Metazoa</taxon>
        <taxon>Chordata</taxon>
        <taxon>Craniata</taxon>
        <taxon>Vertebrata</taxon>
        <taxon>Euteleostomi</taxon>
        <taxon>Amphibia</taxon>
        <taxon>Batrachia</taxon>
        <taxon>Caudata</taxon>
        <taxon>Salamandroidea</taxon>
        <taxon>Salamandridae</taxon>
        <taxon>Pleurodelinae</taxon>
        <taxon>Pleurodeles</taxon>
    </lineage>
</organism>
<gene>
    <name evidence="2" type="ORF">NDU88_006245</name>
</gene>
<comment type="caution">
    <text evidence="2">The sequence shown here is derived from an EMBL/GenBank/DDBJ whole genome shotgun (WGS) entry which is preliminary data.</text>
</comment>
<keyword evidence="3" id="KW-1185">Reference proteome</keyword>
<sequence>MVTGVRQKRRGVRRRQHVRQKRRGFQRQQHLWEERSPETAVCAAGEERSPETAACTTGEGRNQEVAPCGGRPVSGADEILGACEEDAPNEDGRPKGTPDYGGRRRTEAGHILERTWHIQV</sequence>
<name>A0AAV7VLC5_PLEWA</name>
<feature type="compositionally biased region" description="Basic residues" evidence="1">
    <location>
        <begin position="1"/>
        <end position="25"/>
    </location>
</feature>